<reference evidence="2" key="1">
    <citation type="submission" date="2018-02" db="EMBL/GenBank/DDBJ databases">
        <authorList>
            <person name="Kim S.-K."/>
            <person name="Jung H.-I."/>
            <person name="Lee S.-W."/>
        </authorList>
    </citation>
    <scope>NUCLEOTIDE SEQUENCE</scope>
    <source>
        <strain evidence="2">SK3146</strain>
    </source>
</reference>
<dbReference type="EMBL" id="CP027059">
    <property type="protein sequence ID" value="UQZ85163.1"/>
    <property type="molecule type" value="Genomic_DNA"/>
</dbReference>
<sequence>MVTVSGLFLHSSKRVVKKERRGHLNLEKRKRSPLKTDSLHRKMRKQSKESVFNSDWRIKWTPQRTFSPPF</sequence>
<keyword evidence="3" id="KW-1185">Reference proteome</keyword>
<organism evidence="2 3">
    <name type="scientific">Paenibacillus konkukensis</name>
    <dbReference type="NCBI Taxonomy" id="2020716"/>
    <lineage>
        <taxon>Bacteria</taxon>
        <taxon>Bacillati</taxon>
        <taxon>Bacillota</taxon>
        <taxon>Bacilli</taxon>
        <taxon>Bacillales</taxon>
        <taxon>Paenibacillaceae</taxon>
        <taxon>Paenibacillus</taxon>
    </lineage>
</organism>
<feature type="region of interest" description="Disordered" evidence="1">
    <location>
        <begin position="20"/>
        <end position="50"/>
    </location>
</feature>
<protein>
    <submittedName>
        <fullName evidence="2">Uncharacterized protein</fullName>
    </submittedName>
</protein>
<gene>
    <name evidence="2" type="ORF">SK3146_04446</name>
</gene>
<evidence type="ECO:0000313" key="2">
    <source>
        <dbReference type="EMBL" id="UQZ85163.1"/>
    </source>
</evidence>
<name>A0ABY4RST1_9BACL</name>
<evidence type="ECO:0000256" key="1">
    <source>
        <dbReference type="SAM" id="MobiDB-lite"/>
    </source>
</evidence>
<dbReference type="Proteomes" id="UP001057134">
    <property type="component" value="Chromosome"/>
</dbReference>
<evidence type="ECO:0000313" key="3">
    <source>
        <dbReference type="Proteomes" id="UP001057134"/>
    </source>
</evidence>
<accession>A0ABY4RST1</accession>
<reference evidence="2" key="2">
    <citation type="journal article" date="2021" name="J Anim Sci Technol">
        <title>Complete genome sequence of Paenibacillus konkukensis sp. nov. SK3146 as a potential probiotic strain.</title>
        <authorList>
            <person name="Jung H.I."/>
            <person name="Park S."/>
            <person name="Niu K.M."/>
            <person name="Lee S.W."/>
            <person name="Kothari D."/>
            <person name="Yi K.J."/>
            <person name="Kim S.K."/>
        </authorList>
    </citation>
    <scope>NUCLEOTIDE SEQUENCE</scope>
    <source>
        <strain evidence="2">SK3146</strain>
    </source>
</reference>
<proteinExistence type="predicted"/>